<feature type="chain" id="PRO_5032774407" description="2-oxo-4-hydroxy-4-carboxy-5-ureidoimidazoline decarboxylase" evidence="7">
    <location>
        <begin position="20"/>
        <end position="182"/>
    </location>
</feature>
<evidence type="ECO:0000256" key="7">
    <source>
        <dbReference type="SAM" id="SignalP"/>
    </source>
</evidence>
<keyword evidence="7" id="KW-0732">Signal</keyword>
<dbReference type="EC" id="4.1.1.97" evidence="3"/>
<dbReference type="GO" id="GO:0006144">
    <property type="term" value="P:purine nucleobase metabolic process"/>
    <property type="evidence" value="ECO:0007669"/>
    <property type="project" value="UniProtKB-KW"/>
</dbReference>
<name>A0A841QBZ7_9PROT</name>
<dbReference type="Proteomes" id="UP000578000">
    <property type="component" value="Unassembled WGS sequence"/>
</dbReference>
<evidence type="ECO:0000256" key="1">
    <source>
        <dbReference type="ARBA" id="ARBA00001163"/>
    </source>
</evidence>
<dbReference type="EMBL" id="JACHIE010000002">
    <property type="protein sequence ID" value="MBB6456339.1"/>
    <property type="molecule type" value="Genomic_DNA"/>
</dbReference>
<evidence type="ECO:0000313" key="9">
    <source>
        <dbReference type="EMBL" id="MBB6456339.1"/>
    </source>
</evidence>
<dbReference type="SUPFAM" id="SSF158694">
    <property type="entry name" value="UraD-Like"/>
    <property type="match status" value="1"/>
</dbReference>
<dbReference type="GO" id="GO:0000255">
    <property type="term" value="P:allantoin metabolic process"/>
    <property type="evidence" value="ECO:0007669"/>
    <property type="project" value="InterPro"/>
</dbReference>
<protein>
    <recommendedName>
        <fullName evidence="3">2-oxo-4-hydroxy-4-carboxy-5-ureidoimidazoline decarboxylase</fullName>
        <ecNumber evidence="3">4.1.1.97</ecNumber>
    </recommendedName>
</protein>
<evidence type="ECO:0000256" key="2">
    <source>
        <dbReference type="ARBA" id="ARBA00004754"/>
    </source>
</evidence>
<keyword evidence="10" id="KW-1185">Reference proteome</keyword>
<sequence>MTISGMTAPAMLTLAQVNAMSDAAFVEAFGSVYEHSPWVAAQAAKSRPFADLGGMCAAFSTAMRAAPEAAQYALVRAHPELGHRLGVDPGLTAASAQEQGGAGLDRLTPEEYTHFRALNDAYTHKFGMPFVICVRKVGGHAKQVIAQAMEQRLASTPQAELAEALSQIDAIAALRLHDKVVA</sequence>
<evidence type="ECO:0000256" key="4">
    <source>
        <dbReference type="ARBA" id="ARBA00022631"/>
    </source>
</evidence>
<dbReference type="InterPro" id="IPR018020">
    <property type="entry name" value="OHCU_decarboxylase"/>
</dbReference>
<keyword evidence="6 9" id="KW-0456">Lyase</keyword>
<keyword evidence="5" id="KW-0210">Decarboxylase</keyword>
<dbReference type="GO" id="GO:0051997">
    <property type="term" value="F:2-oxo-4-hydroxy-4-carboxy-5-ureidoimidazoline decarboxylase activity"/>
    <property type="evidence" value="ECO:0007669"/>
    <property type="project" value="UniProtKB-EC"/>
</dbReference>
<dbReference type="InterPro" id="IPR036778">
    <property type="entry name" value="OHCU_decarboxylase_sf"/>
</dbReference>
<dbReference type="Pfam" id="PF09349">
    <property type="entry name" value="OHCU_decarbox"/>
    <property type="match status" value="1"/>
</dbReference>
<dbReference type="PANTHER" id="PTHR43466:SF1">
    <property type="entry name" value="2-OXO-4-HYDROXY-4-CARBOXY-5-UREIDOIMIDAZOLINE DECARBOXYLASE-RELATED"/>
    <property type="match status" value="1"/>
</dbReference>
<evidence type="ECO:0000313" key="10">
    <source>
        <dbReference type="Proteomes" id="UP000578000"/>
    </source>
</evidence>
<accession>A0A841QBZ7</accession>
<reference evidence="9 10" key="1">
    <citation type="submission" date="2020-08" db="EMBL/GenBank/DDBJ databases">
        <title>Genomic Encyclopedia of Type Strains, Phase IV (KMG-IV): sequencing the most valuable type-strain genomes for metagenomic binning, comparative biology and taxonomic classification.</title>
        <authorList>
            <person name="Goeker M."/>
        </authorList>
    </citation>
    <scope>NUCLEOTIDE SEQUENCE [LARGE SCALE GENOMIC DNA]</scope>
    <source>
        <strain evidence="9 10">DSM 4491</strain>
    </source>
</reference>
<dbReference type="InterPro" id="IPR017580">
    <property type="entry name" value="OHCU_decarboxylase-1"/>
</dbReference>
<dbReference type="UniPathway" id="UPA00394">
    <property type="reaction ID" value="UER00652"/>
</dbReference>
<feature type="domain" description="Oxo-4-hydroxy-4-carboxy-5-ureidoimidazoline decarboxylase" evidence="8">
    <location>
        <begin position="18"/>
        <end position="176"/>
    </location>
</feature>
<evidence type="ECO:0000256" key="5">
    <source>
        <dbReference type="ARBA" id="ARBA00022793"/>
    </source>
</evidence>
<dbReference type="GO" id="GO:0019628">
    <property type="term" value="P:urate catabolic process"/>
    <property type="evidence" value="ECO:0007669"/>
    <property type="project" value="UniProtKB-UniPathway"/>
</dbReference>
<keyword evidence="4" id="KW-0659">Purine metabolism</keyword>
<evidence type="ECO:0000256" key="3">
    <source>
        <dbReference type="ARBA" id="ARBA00012257"/>
    </source>
</evidence>
<evidence type="ECO:0000256" key="6">
    <source>
        <dbReference type="ARBA" id="ARBA00023239"/>
    </source>
</evidence>
<feature type="signal peptide" evidence="7">
    <location>
        <begin position="1"/>
        <end position="19"/>
    </location>
</feature>
<evidence type="ECO:0000259" key="8">
    <source>
        <dbReference type="Pfam" id="PF09349"/>
    </source>
</evidence>
<organism evidence="9 10">
    <name type="scientific">Acetobacter lovaniensis</name>
    <dbReference type="NCBI Taxonomy" id="104100"/>
    <lineage>
        <taxon>Bacteria</taxon>
        <taxon>Pseudomonadati</taxon>
        <taxon>Pseudomonadota</taxon>
        <taxon>Alphaproteobacteria</taxon>
        <taxon>Acetobacterales</taxon>
        <taxon>Acetobacteraceae</taxon>
        <taxon>Acetobacter</taxon>
    </lineage>
</organism>
<gene>
    <name evidence="9" type="ORF">HNR55_000906</name>
</gene>
<comment type="pathway">
    <text evidence="2">Purine metabolism; urate degradation; (S)-allantoin from urate: step 3/3.</text>
</comment>
<dbReference type="Gene3D" id="1.10.3330.10">
    <property type="entry name" value="Oxo-4-hydroxy-4-carboxy-5-ureidoimidazoline decarboxylase"/>
    <property type="match status" value="1"/>
</dbReference>
<comment type="catalytic activity">
    <reaction evidence="1">
        <text>5-hydroxy-2-oxo-4-ureido-2,5-dihydro-1H-imidazole-5-carboxylate + H(+) = (S)-allantoin + CO2</text>
        <dbReference type="Rhea" id="RHEA:26301"/>
        <dbReference type="ChEBI" id="CHEBI:15378"/>
        <dbReference type="ChEBI" id="CHEBI:15678"/>
        <dbReference type="ChEBI" id="CHEBI:16526"/>
        <dbReference type="ChEBI" id="CHEBI:58639"/>
        <dbReference type="EC" id="4.1.1.97"/>
    </reaction>
</comment>
<dbReference type="NCBIfam" id="TIGR03164">
    <property type="entry name" value="UHCUDC"/>
    <property type="match status" value="1"/>
</dbReference>
<dbReference type="AlphaFoldDB" id="A0A841QBZ7"/>
<proteinExistence type="predicted"/>
<dbReference type="PANTHER" id="PTHR43466">
    <property type="entry name" value="2-OXO-4-HYDROXY-4-CARBOXY-5-UREIDOIMIDAZOLINE DECARBOXYLASE-RELATED"/>
    <property type="match status" value="1"/>
</dbReference>
<comment type="caution">
    <text evidence="9">The sequence shown here is derived from an EMBL/GenBank/DDBJ whole genome shotgun (WGS) entry which is preliminary data.</text>
</comment>